<dbReference type="Proteomes" id="UP001501410">
    <property type="component" value="Unassembled WGS sequence"/>
</dbReference>
<evidence type="ECO:0000313" key="2">
    <source>
        <dbReference type="Proteomes" id="UP001501410"/>
    </source>
</evidence>
<evidence type="ECO:0008006" key="3">
    <source>
        <dbReference type="Google" id="ProtNLM"/>
    </source>
</evidence>
<organism evidence="1 2">
    <name type="scientific">Rurimicrobium arvi</name>
    <dbReference type="NCBI Taxonomy" id="2049916"/>
    <lineage>
        <taxon>Bacteria</taxon>
        <taxon>Pseudomonadati</taxon>
        <taxon>Bacteroidota</taxon>
        <taxon>Chitinophagia</taxon>
        <taxon>Chitinophagales</taxon>
        <taxon>Chitinophagaceae</taxon>
        <taxon>Rurimicrobium</taxon>
    </lineage>
</organism>
<name>A0ABP8MU03_9BACT</name>
<comment type="caution">
    <text evidence="1">The sequence shown here is derived from an EMBL/GenBank/DDBJ whole genome shotgun (WGS) entry which is preliminary data.</text>
</comment>
<sequence>MAAVLFLWVLQPSFAQSPKEGDHYSNDAFFINFEKGDTLSFALPKLSGLGTVTVAGRGRYTINRKKNCITVQLLLGYIPTRNYNEIYKVSGERSDGYTEFIFDSTSAALFPNISYFDKRKRPHYFKIDSTGRLVVEIKSSVYGGIVDITAADADELVLPAEQIVGKSIYISLAKSSPKTLSYSSIIAPPLIYHISFILQRDSMSVNFVNKEPIVLLVKNAN</sequence>
<evidence type="ECO:0000313" key="1">
    <source>
        <dbReference type="EMBL" id="GAA4454981.1"/>
    </source>
</evidence>
<gene>
    <name evidence="1" type="ORF">GCM10023092_17840</name>
</gene>
<accession>A0ABP8MU03</accession>
<reference evidence="2" key="1">
    <citation type="journal article" date="2019" name="Int. J. Syst. Evol. Microbiol.">
        <title>The Global Catalogue of Microorganisms (GCM) 10K type strain sequencing project: providing services to taxonomists for standard genome sequencing and annotation.</title>
        <authorList>
            <consortium name="The Broad Institute Genomics Platform"/>
            <consortium name="The Broad Institute Genome Sequencing Center for Infectious Disease"/>
            <person name="Wu L."/>
            <person name="Ma J."/>
        </authorList>
    </citation>
    <scope>NUCLEOTIDE SEQUENCE [LARGE SCALE GENOMIC DNA]</scope>
    <source>
        <strain evidence="2">JCM 31921</strain>
    </source>
</reference>
<keyword evidence="2" id="KW-1185">Reference proteome</keyword>
<protein>
    <recommendedName>
        <fullName evidence="3">DUF3108 domain-containing protein</fullName>
    </recommendedName>
</protein>
<dbReference type="EMBL" id="BAABEZ010000022">
    <property type="protein sequence ID" value="GAA4454981.1"/>
    <property type="molecule type" value="Genomic_DNA"/>
</dbReference>
<proteinExistence type="predicted"/>